<feature type="region of interest" description="Disordered" evidence="1">
    <location>
        <begin position="606"/>
        <end position="742"/>
    </location>
</feature>
<protein>
    <submittedName>
        <fullName evidence="3">Uncharacterized protein</fullName>
    </submittedName>
</protein>
<dbReference type="AlphaFoldDB" id="A0A024GGY8"/>
<feature type="compositionally biased region" description="Basic residues" evidence="1">
    <location>
        <begin position="623"/>
        <end position="640"/>
    </location>
</feature>
<proteinExistence type="predicted"/>
<dbReference type="EMBL" id="CAIX01000108">
    <property type="protein sequence ID" value="CCI45795.1"/>
    <property type="molecule type" value="Genomic_DNA"/>
</dbReference>
<dbReference type="Proteomes" id="UP000053237">
    <property type="component" value="Unassembled WGS sequence"/>
</dbReference>
<feature type="compositionally biased region" description="Polar residues" evidence="1">
    <location>
        <begin position="732"/>
        <end position="742"/>
    </location>
</feature>
<organism evidence="3 4">
    <name type="scientific">Albugo candida</name>
    <dbReference type="NCBI Taxonomy" id="65357"/>
    <lineage>
        <taxon>Eukaryota</taxon>
        <taxon>Sar</taxon>
        <taxon>Stramenopiles</taxon>
        <taxon>Oomycota</taxon>
        <taxon>Peronosporomycetes</taxon>
        <taxon>Albuginales</taxon>
        <taxon>Albuginaceae</taxon>
        <taxon>Albugo</taxon>
    </lineage>
</organism>
<feature type="signal peptide" evidence="2">
    <location>
        <begin position="1"/>
        <end position="19"/>
    </location>
</feature>
<feature type="chain" id="PRO_5001532412" evidence="2">
    <location>
        <begin position="20"/>
        <end position="742"/>
    </location>
</feature>
<comment type="caution">
    <text evidence="3">The sequence shown here is derived from an EMBL/GenBank/DDBJ whole genome shotgun (WGS) entry which is preliminary data.</text>
</comment>
<sequence>MRNYRVLLVLLIHTFSGKTNQVFASLETNIVSTSINFKRTTFRNCQKCFLSTAGAIRAKLISQQLMRPKRFDKLRRIYIAKYEVTASDFGFVNLEQNCASISQCGSVAVAYRSGSTRRSNQMPSQLLGDAKEPSGNLLCLIRRRTSATCRDCLRESSGSAYLGHFRMVTAIASDPLVIYALSTTRQVEYIVRACIASLACSKGIISIPGKICAPLIVDGPMPDTQITEENELALETFLTSEESELRSVHEQLTSITVTQNCIGPTHSSYQRIQSCLMCFARETGGFAVLLRMESGLKRMQGYYFHAFAQSNKMVFSKNCHQECGKRSETQSIQVCNELNAAQFETSSIEDRISVGTREIEQNEEGNIAIEYSSKCVRASFQKGKKYCNECITDLGASADIAGLSHSMSLSLLRSDFEKKNLAACIVAKENVSPKCYEFVFVPDFMCEYEFAQSGQDNVQNQGNEFSAPSASGMDASQNQLLDSNAQSQLLDSNAQSQASASQRLSSIRLFGKNVELATNIVLVRYQKKNAYECLRSLALNHDVLMLSLEKQYIWMLYEPVKTLVSVECEGLSFVKVLRHDVHAMRSISAANVEEIFSISELESNSDPAFGKDQDERDEEPMRKVKRTTMKKRAKSTKAKSKNGETAMSRAKPSNKRKRSTFTDTENERVGTIVTRSNTSNKRKEVISTQTQDGSDDDESNEKPVMRAKNSRKRGRTARLVDVYQKIDAPSGMQATTNDGNDD</sequence>
<evidence type="ECO:0000313" key="3">
    <source>
        <dbReference type="EMBL" id="CCI45795.1"/>
    </source>
</evidence>
<name>A0A024GGY8_9STRA</name>
<dbReference type="InParanoid" id="A0A024GGY8"/>
<accession>A0A024GGY8</accession>
<keyword evidence="2" id="KW-0732">Signal</keyword>
<evidence type="ECO:0000256" key="2">
    <source>
        <dbReference type="SAM" id="SignalP"/>
    </source>
</evidence>
<keyword evidence="4" id="KW-1185">Reference proteome</keyword>
<gene>
    <name evidence="3" type="ORF">BN9_067050</name>
</gene>
<reference evidence="3 4" key="1">
    <citation type="submission" date="2012-05" db="EMBL/GenBank/DDBJ databases">
        <title>Recombination and specialization in a pathogen metapopulation.</title>
        <authorList>
            <person name="Gardiner A."/>
            <person name="Kemen E."/>
            <person name="Schultz-Larsen T."/>
            <person name="MacLean D."/>
            <person name="Van Oosterhout C."/>
            <person name="Jones J.D.G."/>
        </authorList>
    </citation>
    <scope>NUCLEOTIDE SEQUENCE [LARGE SCALE GENOMIC DNA]</scope>
    <source>
        <strain evidence="3 4">Ac Nc2</strain>
    </source>
</reference>
<feature type="compositionally biased region" description="Basic and acidic residues" evidence="1">
    <location>
        <begin position="609"/>
        <end position="622"/>
    </location>
</feature>
<evidence type="ECO:0000256" key="1">
    <source>
        <dbReference type="SAM" id="MobiDB-lite"/>
    </source>
</evidence>
<evidence type="ECO:0000313" key="4">
    <source>
        <dbReference type="Proteomes" id="UP000053237"/>
    </source>
</evidence>